<dbReference type="AlphaFoldDB" id="A0A3P8IB88"/>
<organism evidence="1 2">
    <name type="scientific">Schistosoma mattheei</name>
    <dbReference type="NCBI Taxonomy" id="31246"/>
    <lineage>
        <taxon>Eukaryota</taxon>
        <taxon>Metazoa</taxon>
        <taxon>Spiralia</taxon>
        <taxon>Lophotrochozoa</taxon>
        <taxon>Platyhelminthes</taxon>
        <taxon>Trematoda</taxon>
        <taxon>Digenea</taxon>
        <taxon>Strigeidida</taxon>
        <taxon>Schistosomatoidea</taxon>
        <taxon>Schistosomatidae</taxon>
        <taxon>Schistosoma</taxon>
    </lineage>
</organism>
<evidence type="ECO:0000313" key="1">
    <source>
        <dbReference type="EMBL" id="VDP86395.1"/>
    </source>
</evidence>
<reference evidence="1 2" key="1">
    <citation type="submission" date="2018-11" db="EMBL/GenBank/DDBJ databases">
        <authorList>
            <consortium name="Pathogen Informatics"/>
        </authorList>
    </citation>
    <scope>NUCLEOTIDE SEQUENCE [LARGE SCALE GENOMIC DNA]</scope>
    <source>
        <strain>Denwood</strain>
        <strain evidence="2">Zambia</strain>
    </source>
</reference>
<sequence>MQLPDSVSCLSENTVDALLDWLRYEFKQLGVSFKKLFGNLV</sequence>
<name>A0A3P8IB88_9TREM</name>
<evidence type="ECO:0000313" key="2">
    <source>
        <dbReference type="Proteomes" id="UP000269396"/>
    </source>
</evidence>
<gene>
    <name evidence="1" type="ORF">SMTD_LOCUS22074</name>
</gene>
<protein>
    <submittedName>
        <fullName evidence="1">Uncharacterized protein</fullName>
    </submittedName>
</protein>
<accession>A0A3P8IB88</accession>
<dbReference type="Proteomes" id="UP000269396">
    <property type="component" value="Unassembled WGS sequence"/>
</dbReference>
<keyword evidence="2" id="KW-1185">Reference proteome</keyword>
<dbReference type="EMBL" id="UZAL01049740">
    <property type="protein sequence ID" value="VDP86395.1"/>
    <property type="molecule type" value="Genomic_DNA"/>
</dbReference>
<proteinExistence type="predicted"/>